<name>A0ABP9XXL8_9FUNG</name>
<feature type="compositionally biased region" description="Low complexity" evidence="1">
    <location>
        <begin position="65"/>
        <end position="75"/>
    </location>
</feature>
<keyword evidence="3" id="KW-1185">Reference proteome</keyword>
<dbReference type="Proteomes" id="UP001476247">
    <property type="component" value="Unassembled WGS sequence"/>
</dbReference>
<feature type="compositionally biased region" description="Polar residues" evidence="1">
    <location>
        <begin position="114"/>
        <end position="142"/>
    </location>
</feature>
<evidence type="ECO:0000256" key="1">
    <source>
        <dbReference type="SAM" id="MobiDB-lite"/>
    </source>
</evidence>
<reference evidence="2 3" key="1">
    <citation type="submission" date="2024-04" db="EMBL/GenBank/DDBJ databases">
        <title>genome sequences of Mucor flavus KT1a and Helicostylum pulchrum KT1b strains isolation_sourced from the surface of a dry-aged beef.</title>
        <authorList>
            <person name="Toyotome T."/>
            <person name="Hosono M."/>
            <person name="Torimaru M."/>
            <person name="Fukuda K."/>
            <person name="Mikami N."/>
        </authorList>
    </citation>
    <scope>NUCLEOTIDE SEQUENCE [LARGE SCALE GENOMIC DNA]</scope>
    <source>
        <strain evidence="2 3">KT1b</strain>
    </source>
</reference>
<protein>
    <submittedName>
        <fullName evidence="2">Uncharacterized protein</fullName>
    </submittedName>
</protein>
<evidence type="ECO:0000313" key="2">
    <source>
        <dbReference type="EMBL" id="GAA5799070.1"/>
    </source>
</evidence>
<sequence>MYFTLPNNKARLSILKTLIDTGLEASQVARSFGGSHHGRFHGEKKHPSGNGERPKSAGAQQQHISSVRSSFKSNSNSLLVESSRSITPELPPIPSISRSSVLRDLKSFTRRKSGNTSTKLANQNHPNNSTSFVVPKQLPQSSKQPVPTQPKLQQQQQKKKTIQHRPSFQRNEVTTDEKEGNEYIKKRECKEILNIQYR</sequence>
<feature type="compositionally biased region" description="Basic and acidic residues" evidence="1">
    <location>
        <begin position="173"/>
        <end position="182"/>
    </location>
</feature>
<proteinExistence type="predicted"/>
<comment type="caution">
    <text evidence="2">The sequence shown here is derived from an EMBL/GenBank/DDBJ whole genome shotgun (WGS) entry which is preliminary data.</text>
</comment>
<feature type="region of interest" description="Disordered" evidence="1">
    <location>
        <begin position="110"/>
        <end position="182"/>
    </location>
</feature>
<accession>A0ABP9XXL8</accession>
<gene>
    <name evidence="2" type="ORF">HPULCUR_004479</name>
</gene>
<feature type="compositionally biased region" description="Low complexity" evidence="1">
    <location>
        <begin position="143"/>
        <end position="156"/>
    </location>
</feature>
<feature type="region of interest" description="Disordered" evidence="1">
    <location>
        <begin position="32"/>
        <end position="75"/>
    </location>
</feature>
<evidence type="ECO:0000313" key="3">
    <source>
        <dbReference type="Proteomes" id="UP001476247"/>
    </source>
</evidence>
<organism evidence="2 3">
    <name type="scientific">Helicostylum pulchrum</name>
    <dbReference type="NCBI Taxonomy" id="562976"/>
    <lineage>
        <taxon>Eukaryota</taxon>
        <taxon>Fungi</taxon>
        <taxon>Fungi incertae sedis</taxon>
        <taxon>Mucoromycota</taxon>
        <taxon>Mucoromycotina</taxon>
        <taxon>Mucoromycetes</taxon>
        <taxon>Mucorales</taxon>
        <taxon>Mucorineae</taxon>
        <taxon>Mucoraceae</taxon>
        <taxon>Helicostylum</taxon>
    </lineage>
</organism>
<dbReference type="EMBL" id="BAABUJ010000011">
    <property type="protein sequence ID" value="GAA5799070.1"/>
    <property type="molecule type" value="Genomic_DNA"/>
</dbReference>